<protein>
    <recommendedName>
        <fullName evidence="3">DDE Tnp4 domain-containing protein</fullName>
    </recommendedName>
</protein>
<evidence type="ECO:0008006" key="3">
    <source>
        <dbReference type="Google" id="ProtNLM"/>
    </source>
</evidence>
<name>A0AAW2CZ76_9ROSI</name>
<dbReference type="Pfam" id="PF04827">
    <property type="entry name" value="Plant_tran"/>
    <property type="match status" value="1"/>
</dbReference>
<gene>
    <name evidence="1" type="ORF">SO802_016107</name>
</gene>
<accession>A0AAW2CZ76</accession>
<keyword evidence="2" id="KW-1185">Reference proteome</keyword>
<dbReference type="InterPro" id="IPR006912">
    <property type="entry name" value="Harbinger_derived_prot"/>
</dbReference>
<dbReference type="AlphaFoldDB" id="A0AAW2CZ76"/>
<dbReference type="PANTHER" id="PTHR47150:SF6">
    <property type="entry name" value="OS01G0872900 PROTEIN"/>
    <property type="match status" value="1"/>
</dbReference>
<proteinExistence type="predicted"/>
<evidence type="ECO:0000313" key="2">
    <source>
        <dbReference type="Proteomes" id="UP001459277"/>
    </source>
</evidence>
<reference evidence="1 2" key="1">
    <citation type="submission" date="2024-01" db="EMBL/GenBank/DDBJ databases">
        <title>A telomere-to-telomere, gap-free genome of sweet tea (Lithocarpus litseifolius).</title>
        <authorList>
            <person name="Zhou J."/>
        </authorList>
    </citation>
    <scope>NUCLEOTIDE SEQUENCE [LARGE SCALE GENOMIC DNA]</scope>
    <source>
        <strain evidence="1">Zhou-2022a</strain>
        <tissue evidence="1">Leaf</tissue>
    </source>
</reference>
<sequence>MSIQWDTTLLMAYIRSSQHLLKQFHLHKDTKKKLFAKSQKANRKDVERAFGVLQARFAIVRGPARFFHSETLQDIMKACVILYNMIVEDERDVNEAVELDYEQIDDNPTIQLSRERTNTFTEFIETHQCIRDHKNHFQLQSDLIEHLWQLQGEL</sequence>
<comment type="caution">
    <text evidence="1">The sequence shown here is derived from an EMBL/GenBank/DDBJ whole genome shotgun (WGS) entry which is preliminary data.</text>
</comment>
<evidence type="ECO:0000313" key="1">
    <source>
        <dbReference type="EMBL" id="KAL0002326.1"/>
    </source>
</evidence>
<dbReference type="EMBL" id="JAZDWU010000005">
    <property type="protein sequence ID" value="KAL0002326.1"/>
    <property type="molecule type" value="Genomic_DNA"/>
</dbReference>
<dbReference type="Proteomes" id="UP001459277">
    <property type="component" value="Unassembled WGS sequence"/>
</dbReference>
<organism evidence="1 2">
    <name type="scientific">Lithocarpus litseifolius</name>
    <dbReference type="NCBI Taxonomy" id="425828"/>
    <lineage>
        <taxon>Eukaryota</taxon>
        <taxon>Viridiplantae</taxon>
        <taxon>Streptophyta</taxon>
        <taxon>Embryophyta</taxon>
        <taxon>Tracheophyta</taxon>
        <taxon>Spermatophyta</taxon>
        <taxon>Magnoliopsida</taxon>
        <taxon>eudicotyledons</taxon>
        <taxon>Gunneridae</taxon>
        <taxon>Pentapetalae</taxon>
        <taxon>rosids</taxon>
        <taxon>fabids</taxon>
        <taxon>Fagales</taxon>
        <taxon>Fagaceae</taxon>
        <taxon>Lithocarpus</taxon>
    </lineage>
</organism>
<dbReference type="PANTHER" id="PTHR47150">
    <property type="entry name" value="OS12G0169200 PROTEIN"/>
    <property type="match status" value="1"/>
</dbReference>